<accession>A0A437QPE6</accession>
<evidence type="ECO:0000256" key="6">
    <source>
        <dbReference type="ARBA" id="ARBA00022679"/>
    </source>
</evidence>
<evidence type="ECO:0000256" key="3">
    <source>
        <dbReference type="ARBA" id="ARBA00012438"/>
    </source>
</evidence>
<keyword evidence="6" id="KW-0808">Transferase</keyword>
<sequence length="404" mass="44611">MNETFLTGLAIGIGATALVAWIAMRKRDAKARRRLGEVRDSLDSAQMSLKQAALEHTAAEALVESLPAPLYLVDGNLRVLRGNAAGTALIGKDINGRELSDGFRQPDLLATVEQAIELGKSRSMRLELPVPVERAYLVQIEPVNQVAAAEFEESETRGSPAALIMMLDITPVLRTEQLRADFVANVSHELRTPLTSLIGFIETLRGPARDDPEAQERFLGIMQEQADRMYRLISDLLSLSRIEMEEHSVPRGKVDLPLVARKVSDGLAFKLRDRRMQVEIDAPANLPPVAGDEDQLTQVLQNLIDNAIKYGEPDTNVEVRAVTNGNAVEMSVRDHGQGIPREHLPRLTERFYRVDAARSREMGGTGLGLAIVKHIVNRHRGKMTITSKPSDGSTFTVSLPVWRK</sequence>
<dbReference type="SMART" id="SM00388">
    <property type="entry name" value="HisKA"/>
    <property type="match status" value="1"/>
</dbReference>
<keyword evidence="12" id="KW-0812">Transmembrane</keyword>
<evidence type="ECO:0000256" key="7">
    <source>
        <dbReference type="ARBA" id="ARBA00022741"/>
    </source>
</evidence>
<feature type="domain" description="Histidine kinase" evidence="13">
    <location>
        <begin position="185"/>
        <end position="403"/>
    </location>
</feature>
<dbReference type="InterPro" id="IPR036890">
    <property type="entry name" value="HATPase_C_sf"/>
</dbReference>
<keyword evidence="15" id="KW-1185">Reference proteome</keyword>
<dbReference type="InterPro" id="IPR036097">
    <property type="entry name" value="HisK_dim/P_sf"/>
</dbReference>
<dbReference type="CDD" id="cd00082">
    <property type="entry name" value="HisKA"/>
    <property type="match status" value="1"/>
</dbReference>
<dbReference type="InterPro" id="IPR003594">
    <property type="entry name" value="HATPase_dom"/>
</dbReference>
<gene>
    <name evidence="14" type="ORF">EOI86_13985</name>
</gene>
<reference evidence="15" key="1">
    <citation type="submission" date="2019-01" db="EMBL/GenBank/DDBJ databases">
        <title>Gri0909 isolated from a small marine red alga.</title>
        <authorList>
            <person name="Kim J."/>
            <person name="Jeong S.E."/>
            <person name="Jeon C.O."/>
        </authorList>
    </citation>
    <scope>NUCLEOTIDE SEQUENCE [LARGE SCALE GENOMIC DNA]</scope>
    <source>
        <strain evidence="15">Gri0909</strain>
    </source>
</reference>
<evidence type="ECO:0000256" key="10">
    <source>
        <dbReference type="ARBA" id="ARBA00023012"/>
    </source>
</evidence>
<organism evidence="14 15">
    <name type="scientific">Hwanghaeella grinnelliae</name>
    <dbReference type="NCBI Taxonomy" id="2500179"/>
    <lineage>
        <taxon>Bacteria</taxon>
        <taxon>Pseudomonadati</taxon>
        <taxon>Pseudomonadota</taxon>
        <taxon>Alphaproteobacteria</taxon>
        <taxon>Rhodospirillales</taxon>
        <taxon>Rhodospirillaceae</taxon>
        <taxon>Hwanghaeella</taxon>
    </lineage>
</organism>
<dbReference type="FunFam" id="3.30.565.10:FF:000006">
    <property type="entry name" value="Sensor histidine kinase WalK"/>
    <property type="match status" value="1"/>
</dbReference>
<dbReference type="PROSITE" id="PS50109">
    <property type="entry name" value="HIS_KIN"/>
    <property type="match status" value="1"/>
</dbReference>
<dbReference type="InterPro" id="IPR004358">
    <property type="entry name" value="Sig_transdc_His_kin-like_C"/>
</dbReference>
<dbReference type="PRINTS" id="PR00344">
    <property type="entry name" value="BCTRLSENSOR"/>
</dbReference>
<dbReference type="AlphaFoldDB" id="A0A437QPE6"/>
<dbReference type="GO" id="GO:0000155">
    <property type="term" value="F:phosphorelay sensor kinase activity"/>
    <property type="evidence" value="ECO:0007669"/>
    <property type="project" value="InterPro"/>
</dbReference>
<dbReference type="Pfam" id="PF02518">
    <property type="entry name" value="HATPase_c"/>
    <property type="match status" value="1"/>
</dbReference>
<keyword evidence="7" id="KW-0547">Nucleotide-binding</keyword>
<dbReference type="EC" id="2.7.13.3" evidence="3"/>
<name>A0A437QPE6_9PROT</name>
<dbReference type="PANTHER" id="PTHR45453:SF1">
    <property type="entry name" value="PHOSPHATE REGULON SENSOR PROTEIN PHOR"/>
    <property type="match status" value="1"/>
</dbReference>
<dbReference type="InterPro" id="IPR050351">
    <property type="entry name" value="BphY/WalK/GraS-like"/>
</dbReference>
<evidence type="ECO:0000256" key="12">
    <source>
        <dbReference type="SAM" id="Phobius"/>
    </source>
</evidence>
<evidence type="ECO:0000313" key="15">
    <source>
        <dbReference type="Proteomes" id="UP000287447"/>
    </source>
</evidence>
<keyword evidence="8" id="KW-0418">Kinase</keyword>
<comment type="caution">
    <text evidence="14">The sequence shown here is derived from an EMBL/GenBank/DDBJ whole genome shotgun (WGS) entry which is preliminary data.</text>
</comment>
<keyword evidence="9" id="KW-0067">ATP-binding</keyword>
<protein>
    <recommendedName>
        <fullName evidence="3">histidine kinase</fullName>
        <ecNumber evidence="3">2.7.13.3</ecNumber>
    </recommendedName>
</protein>
<evidence type="ECO:0000256" key="9">
    <source>
        <dbReference type="ARBA" id="ARBA00022840"/>
    </source>
</evidence>
<evidence type="ECO:0000259" key="13">
    <source>
        <dbReference type="PROSITE" id="PS50109"/>
    </source>
</evidence>
<evidence type="ECO:0000256" key="8">
    <source>
        <dbReference type="ARBA" id="ARBA00022777"/>
    </source>
</evidence>
<evidence type="ECO:0000256" key="2">
    <source>
        <dbReference type="ARBA" id="ARBA00004236"/>
    </source>
</evidence>
<dbReference type="GO" id="GO:0005524">
    <property type="term" value="F:ATP binding"/>
    <property type="evidence" value="ECO:0007669"/>
    <property type="project" value="UniProtKB-KW"/>
</dbReference>
<dbReference type="CDD" id="cd00075">
    <property type="entry name" value="HATPase"/>
    <property type="match status" value="1"/>
</dbReference>
<dbReference type="Proteomes" id="UP000287447">
    <property type="component" value="Unassembled WGS sequence"/>
</dbReference>
<dbReference type="Pfam" id="PF00512">
    <property type="entry name" value="HisKA"/>
    <property type="match status" value="1"/>
</dbReference>
<dbReference type="SMART" id="SM00387">
    <property type="entry name" value="HATPase_c"/>
    <property type="match status" value="1"/>
</dbReference>
<dbReference type="InterPro" id="IPR005467">
    <property type="entry name" value="His_kinase_dom"/>
</dbReference>
<dbReference type="GO" id="GO:0016036">
    <property type="term" value="P:cellular response to phosphate starvation"/>
    <property type="evidence" value="ECO:0007669"/>
    <property type="project" value="TreeGrafter"/>
</dbReference>
<evidence type="ECO:0000313" key="14">
    <source>
        <dbReference type="EMBL" id="RVU36317.1"/>
    </source>
</evidence>
<dbReference type="GO" id="GO:0004721">
    <property type="term" value="F:phosphoprotein phosphatase activity"/>
    <property type="evidence" value="ECO:0007669"/>
    <property type="project" value="TreeGrafter"/>
</dbReference>
<evidence type="ECO:0000256" key="5">
    <source>
        <dbReference type="ARBA" id="ARBA00022553"/>
    </source>
</evidence>
<keyword evidence="5" id="KW-0597">Phosphoprotein</keyword>
<dbReference type="SUPFAM" id="SSF47384">
    <property type="entry name" value="Homodimeric domain of signal transducing histidine kinase"/>
    <property type="match status" value="1"/>
</dbReference>
<evidence type="ECO:0000256" key="4">
    <source>
        <dbReference type="ARBA" id="ARBA00022475"/>
    </source>
</evidence>
<keyword evidence="12" id="KW-1133">Transmembrane helix</keyword>
<dbReference type="Gene3D" id="3.30.565.10">
    <property type="entry name" value="Histidine kinase-like ATPase, C-terminal domain"/>
    <property type="match status" value="1"/>
</dbReference>
<dbReference type="PANTHER" id="PTHR45453">
    <property type="entry name" value="PHOSPHATE REGULON SENSOR PROTEIN PHOR"/>
    <property type="match status" value="1"/>
</dbReference>
<dbReference type="OrthoDB" id="9813151at2"/>
<dbReference type="InterPro" id="IPR003661">
    <property type="entry name" value="HisK_dim/P_dom"/>
</dbReference>
<evidence type="ECO:0000256" key="11">
    <source>
        <dbReference type="ARBA" id="ARBA00023136"/>
    </source>
</evidence>
<dbReference type="EMBL" id="SADE01000002">
    <property type="protein sequence ID" value="RVU36317.1"/>
    <property type="molecule type" value="Genomic_DNA"/>
</dbReference>
<proteinExistence type="predicted"/>
<dbReference type="RefSeq" id="WP_127765793.1">
    <property type="nucleotide sequence ID" value="NZ_SADE01000002.1"/>
</dbReference>
<keyword evidence="10" id="KW-0902">Two-component regulatory system</keyword>
<feature type="transmembrane region" description="Helical" evidence="12">
    <location>
        <begin position="6"/>
        <end position="24"/>
    </location>
</feature>
<dbReference type="Gene3D" id="3.30.450.20">
    <property type="entry name" value="PAS domain"/>
    <property type="match status" value="1"/>
</dbReference>
<comment type="catalytic activity">
    <reaction evidence="1">
        <text>ATP + protein L-histidine = ADP + protein N-phospho-L-histidine.</text>
        <dbReference type="EC" id="2.7.13.3"/>
    </reaction>
</comment>
<dbReference type="GO" id="GO:0005886">
    <property type="term" value="C:plasma membrane"/>
    <property type="evidence" value="ECO:0007669"/>
    <property type="project" value="UniProtKB-SubCell"/>
</dbReference>
<dbReference type="SUPFAM" id="SSF55874">
    <property type="entry name" value="ATPase domain of HSP90 chaperone/DNA topoisomerase II/histidine kinase"/>
    <property type="match status" value="1"/>
</dbReference>
<keyword evidence="11 12" id="KW-0472">Membrane</keyword>
<dbReference type="Gene3D" id="1.10.287.130">
    <property type="match status" value="1"/>
</dbReference>
<dbReference type="FunFam" id="1.10.287.130:FF:000008">
    <property type="entry name" value="Two-component sensor histidine kinase"/>
    <property type="match status" value="1"/>
</dbReference>
<comment type="subcellular location">
    <subcellularLocation>
        <location evidence="2">Cell membrane</location>
    </subcellularLocation>
</comment>
<keyword evidence="4" id="KW-1003">Cell membrane</keyword>
<evidence type="ECO:0000256" key="1">
    <source>
        <dbReference type="ARBA" id="ARBA00000085"/>
    </source>
</evidence>